<evidence type="ECO:0000313" key="1">
    <source>
        <dbReference type="EMBL" id="CAF2079347.1"/>
    </source>
</evidence>
<dbReference type="PaxDb" id="3708-A0A078GGD7"/>
<name>A0A078GGD7_BRANA</name>
<organism evidence="2 3">
    <name type="scientific">Brassica napus</name>
    <name type="common">Rape</name>
    <dbReference type="NCBI Taxonomy" id="3708"/>
    <lineage>
        <taxon>Eukaryota</taxon>
        <taxon>Viridiplantae</taxon>
        <taxon>Streptophyta</taxon>
        <taxon>Embryophyta</taxon>
        <taxon>Tracheophyta</taxon>
        <taxon>Spermatophyta</taxon>
        <taxon>Magnoliopsida</taxon>
        <taxon>eudicotyledons</taxon>
        <taxon>Gunneridae</taxon>
        <taxon>Pentapetalae</taxon>
        <taxon>rosids</taxon>
        <taxon>malvids</taxon>
        <taxon>Brassicales</taxon>
        <taxon>Brassicaceae</taxon>
        <taxon>Brassiceae</taxon>
        <taxon>Brassica</taxon>
    </lineage>
</organism>
<gene>
    <name evidence="2" type="primary">BnaC01g38020D</name>
    <name evidence="1" type="ORF">DARMORV10_C01P52040.1</name>
    <name evidence="2" type="ORF">GSBRNA2T00026326001</name>
</gene>
<keyword evidence="3" id="KW-1185">Reference proteome</keyword>
<dbReference type="EMBL" id="HG994365">
    <property type="protein sequence ID" value="CAF2079347.1"/>
    <property type="molecule type" value="Genomic_DNA"/>
</dbReference>
<proteinExistence type="predicted"/>
<sequence>MLFLPVSAGNKLSFDGSHTHQLWSLSLSPNVSVSASFLAVHFSIHTSRFIRLFTQ</sequence>
<evidence type="ECO:0000313" key="3">
    <source>
        <dbReference type="Proteomes" id="UP000028999"/>
    </source>
</evidence>
<dbReference type="Proteomes" id="UP001295469">
    <property type="component" value="Chromosome C01"/>
</dbReference>
<dbReference type="EMBL" id="LK032155">
    <property type="protein sequence ID" value="CDY24222.1"/>
    <property type="molecule type" value="Genomic_DNA"/>
</dbReference>
<reference evidence="2 3" key="1">
    <citation type="journal article" date="2014" name="Science">
        <title>Plant genetics. Early allopolyploid evolution in the post-Neolithic Brassica napus oilseed genome.</title>
        <authorList>
            <person name="Chalhoub B."/>
            <person name="Denoeud F."/>
            <person name="Liu S."/>
            <person name="Parkin I.A."/>
            <person name="Tang H."/>
            <person name="Wang X."/>
            <person name="Chiquet J."/>
            <person name="Belcram H."/>
            <person name="Tong C."/>
            <person name="Samans B."/>
            <person name="Correa M."/>
            <person name="Da Silva C."/>
            <person name="Just J."/>
            <person name="Falentin C."/>
            <person name="Koh C.S."/>
            <person name="Le Clainche I."/>
            <person name="Bernard M."/>
            <person name="Bento P."/>
            <person name="Noel B."/>
            <person name="Labadie K."/>
            <person name="Alberti A."/>
            <person name="Charles M."/>
            <person name="Arnaud D."/>
            <person name="Guo H."/>
            <person name="Daviaud C."/>
            <person name="Alamery S."/>
            <person name="Jabbari K."/>
            <person name="Zhao M."/>
            <person name="Edger P.P."/>
            <person name="Chelaifa H."/>
            <person name="Tack D."/>
            <person name="Lassalle G."/>
            <person name="Mestiri I."/>
            <person name="Schnel N."/>
            <person name="Le Paslier M.C."/>
            <person name="Fan G."/>
            <person name="Renault V."/>
            <person name="Bayer P.E."/>
            <person name="Golicz A.A."/>
            <person name="Manoli S."/>
            <person name="Lee T.H."/>
            <person name="Thi V.H."/>
            <person name="Chalabi S."/>
            <person name="Hu Q."/>
            <person name="Fan C."/>
            <person name="Tollenaere R."/>
            <person name="Lu Y."/>
            <person name="Battail C."/>
            <person name="Shen J."/>
            <person name="Sidebottom C.H."/>
            <person name="Wang X."/>
            <person name="Canaguier A."/>
            <person name="Chauveau A."/>
            <person name="Berard A."/>
            <person name="Deniot G."/>
            <person name="Guan M."/>
            <person name="Liu Z."/>
            <person name="Sun F."/>
            <person name="Lim Y.P."/>
            <person name="Lyons E."/>
            <person name="Town C.D."/>
            <person name="Bancroft I."/>
            <person name="Wang X."/>
            <person name="Meng J."/>
            <person name="Ma J."/>
            <person name="Pires J.C."/>
            <person name="King G.J."/>
            <person name="Brunel D."/>
            <person name="Delourme R."/>
            <person name="Renard M."/>
            <person name="Aury J.M."/>
            <person name="Adams K.L."/>
            <person name="Batley J."/>
            <person name="Snowdon R.J."/>
            <person name="Tost J."/>
            <person name="Edwards D."/>
            <person name="Zhou Y."/>
            <person name="Hua W."/>
            <person name="Sharpe A.G."/>
            <person name="Paterson A.H."/>
            <person name="Guan C."/>
            <person name="Wincker P."/>
        </authorList>
    </citation>
    <scope>NUCLEOTIDE SEQUENCE [LARGE SCALE GENOMIC DNA]</scope>
    <source>
        <strain evidence="3">cv. Darmor-bzh</strain>
    </source>
</reference>
<dbReference type="Proteomes" id="UP000028999">
    <property type="component" value="Unassembled WGS sequence"/>
</dbReference>
<evidence type="ECO:0000313" key="2">
    <source>
        <dbReference type="EMBL" id="CDY24222.1"/>
    </source>
</evidence>
<accession>A0A078GGD7</accession>
<dbReference type="Gramene" id="CDY24222">
    <property type="protein sequence ID" value="CDY24222"/>
    <property type="gene ID" value="GSBRNA2T00026326001"/>
</dbReference>
<protein>
    <submittedName>
        <fullName evidence="1">(rape) hypothetical protein</fullName>
    </submittedName>
    <submittedName>
        <fullName evidence="2">BnaC01g38020D protein</fullName>
    </submittedName>
</protein>
<reference evidence="2" key="2">
    <citation type="submission" date="2014-06" db="EMBL/GenBank/DDBJ databases">
        <authorList>
            <person name="Genoscope - CEA"/>
        </authorList>
    </citation>
    <scope>NUCLEOTIDE SEQUENCE</scope>
</reference>
<reference evidence="1" key="3">
    <citation type="submission" date="2021-01" db="EMBL/GenBank/DDBJ databases">
        <authorList>
            <consortium name="Genoscope - CEA"/>
            <person name="William W."/>
        </authorList>
    </citation>
    <scope>NUCLEOTIDE SEQUENCE</scope>
</reference>
<dbReference type="AlphaFoldDB" id="A0A078GGD7"/>